<reference evidence="1" key="1">
    <citation type="submission" date="2021-02" db="EMBL/GenBank/DDBJ databases">
        <authorList>
            <person name="Nowell W R."/>
        </authorList>
    </citation>
    <scope>NUCLEOTIDE SEQUENCE</scope>
</reference>
<sequence>MTSCLFLDQFPVEIIHTLFNYIPVPELYRTFFNISDYINAVLLRYPITRVNLKLCLPYHVDFICRHIKPDQILSLTLSDDIDRSGQSELFFSYFHIEQFTQLRSLTLINLENNFFEIIISNLNNLHRLRSFSLVTTEYYRSIDKDYRLRFVAMKNLLSNACTNFLSQLTQLTLFNIQEMTLKPFARLRHLKISECSTKELSRICSELSILKSLDVCLQGDSITMLDISQLSALTQLRLKMDGWKNKSLLTNLVKDFLPHLVQLKHFELESDLWNSLDDGTRWANLTKSLVTFNFKFKIRFLLENLNSFRTPFWLEEKKWFVVYFNGDLCTIPRFAPVKYNTNGQSFDMSNLSSNTILHQHITELTVLTEIFNPNQYFPNIKVLKMNCSVRMERMFNAISLNNVKHLILSSSSSIAMLLLMLPVMPLLDELTIAGRLVPILIEHLQDNIIEQIRTLNLHFCYFEKESITKMLCQHFPCIKYLNVSLINSTNDIIVFIQQLPYLVNASLGMNSLLKKEKEKNCKRLKMTIDKKYSCQVVHSSNQNTFSFVHIWLIDDYFLAHEILSSFSDVSDYVSAALLSYCEYRLDLKSIDNGQLKLIFQRIRPEKVVSLTLSRGNDGSHLSVYLLSLFRLEQFIQLRSIILIDIEYELIEPIFDDLQNLPQLRSLSFDIKNIRHRYGTLNVDFPRKLNQLKLFLSRVLPQILPRLNYIHLNNSSALESISLPRLHHLKLKKCSPHQLERIFQHAPNLRSVDVSLQIDKPFSQVILSLSRLNRLNISIDNYLVSMNQMERLLQNFPYLQHLELHASGRNLVDGQRWQNLTKNLITFIFKFNTNFDLNKRILHSFRTSYWLEEKCWFVTYQNNCIFSVPLTAPNHVSISSYTHLYSTAPDIKYANENITKLTVEGVPIDNKIRYTHIEVLDLRTSISTEELRCVIDLQQVKHLCILSLVDLLKLMPFERSLPCTCKLTVLNELTMDTVKYMRSYRFEQIRHLDINLSYENKNYIVKEIVGMFPFIEQILYRNYIHSIRDAFRFVAGFEYLRIANFYTYFIFSNIERTIDPYLEFPIDVSWQYLEENNFLYQVRSSSNCRSIGQSVKASMFQSSENIHGLQQIQYLWYQLAYFSFGNAQPSLTILANLFKGSLESLTT</sequence>
<name>A0A818I8I1_9BILA</name>
<proteinExistence type="predicted"/>
<dbReference type="Proteomes" id="UP000663869">
    <property type="component" value="Unassembled WGS sequence"/>
</dbReference>
<evidence type="ECO:0008006" key="4">
    <source>
        <dbReference type="Google" id="ProtNLM"/>
    </source>
</evidence>
<dbReference type="AlphaFoldDB" id="A0A818I8I1"/>
<comment type="caution">
    <text evidence="1">The sequence shown here is derived from an EMBL/GenBank/DDBJ whole genome shotgun (WGS) entry which is preliminary data.</text>
</comment>
<dbReference type="SUPFAM" id="SSF52047">
    <property type="entry name" value="RNI-like"/>
    <property type="match status" value="3"/>
</dbReference>
<organism evidence="1 3">
    <name type="scientific">Rotaria socialis</name>
    <dbReference type="NCBI Taxonomy" id="392032"/>
    <lineage>
        <taxon>Eukaryota</taxon>
        <taxon>Metazoa</taxon>
        <taxon>Spiralia</taxon>
        <taxon>Gnathifera</taxon>
        <taxon>Rotifera</taxon>
        <taxon>Eurotatoria</taxon>
        <taxon>Bdelloidea</taxon>
        <taxon>Philodinida</taxon>
        <taxon>Philodinidae</taxon>
        <taxon>Rotaria</taxon>
    </lineage>
</organism>
<gene>
    <name evidence="1" type="ORF">FME351_LOCUS18003</name>
    <name evidence="2" type="ORF">TSG867_LOCUS11700</name>
</gene>
<accession>A0A818I8I1</accession>
<dbReference type="EMBL" id="CAJNYU010002243">
    <property type="protein sequence ID" value="CAF3522027.1"/>
    <property type="molecule type" value="Genomic_DNA"/>
</dbReference>
<dbReference type="InterPro" id="IPR032675">
    <property type="entry name" value="LRR_dom_sf"/>
</dbReference>
<dbReference type="Gene3D" id="3.80.10.10">
    <property type="entry name" value="Ribonuclease Inhibitor"/>
    <property type="match status" value="2"/>
</dbReference>
<dbReference type="EMBL" id="CAJOBQ010000569">
    <property type="protein sequence ID" value="CAF4382653.1"/>
    <property type="molecule type" value="Genomic_DNA"/>
</dbReference>
<evidence type="ECO:0000313" key="2">
    <source>
        <dbReference type="EMBL" id="CAF4382653.1"/>
    </source>
</evidence>
<evidence type="ECO:0000313" key="1">
    <source>
        <dbReference type="EMBL" id="CAF3522027.1"/>
    </source>
</evidence>
<evidence type="ECO:0000313" key="3">
    <source>
        <dbReference type="Proteomes" id="UP000663869"/>
    </source>
</evidence>
<dbReference type="Proteomes" id="UP000663862">
    <property type="component" value="Unassembled WGS sequence"/>
</dbReference>
<protein>
    <recommendedName>
        <fullName evidence="4">F-box domain-containing protein</fullName>
    </recommendedName>
</protein>